<evidence type="ECO:0000313" key="2">
    <source>
        <dbReference type="EMBL" id="QDU18234.1"/>
    </source>
</evidence>
<keyword evidence="3" id="KW-1185">Reference proteome</keyword>
<dbReference type="OrthoDB" id="275472at2"/>
<organism evidence="2 3">
    <name type="scientific">Urbifossiella limnaea</name>
    <dbReference type="NCBI Taxonomy" id="2528023"/>
    <lineage>
        <taxon>Bacteria</taxon>
        <taxon>Pseudomonadati</taxon>
        <taxon>Planctomycetota</taxon>
        <taxon>Planctomycetia</taxon>
        <taxon>Gemmatales</taxon>
        <taxon>Gemmataceae</taxon>
        <taxon>Urbifossiella</taxon>
    </lineage>
</organism>
<protein>
    <submittedName>
        <fullName evidence="2">HEAT repeat protein</fullName>
    </submittedName>
</protein>
<feature type="compositionally biased region" description="Low complexity" evidence="1">
    <location>
        <begin position="26"/>
        <end position="37"/>
    </location>
</feature>
<accession>A0A517XL56</accession>
<dbReference type="SMART" id="SM00567">
    <property type="entry name" value="EZ_HEAT"/>
    <property type="match status" value="5"/>
</dbReference>
<dbReference type="PANTHER" id="PTHR12697:SF5">
    <property type="entry name" value="DEOXYHYPUSINE HYDROXYLASE"/>
    <property type="match status" value="1"/>
</dbReference>
<proteinExistence type="predicted"/>
<sequence>MRRLLVAAAFAAAVGCGKKPEPPPADAGAPDAAAAPEVPERDRLLSQFKTKRGDPQRKAGDDLAALAESDPAVIDAVVELLRDRTTNGPGTTHPQRVGSTREAAAMLLVRCGPKGEAALKDRGLRALGEGLADKDAAVREHTAYTLGLLGSAAKPVASSLQRLCSDPDAKVAAVAFDAVASVGVADITAFVPLLTSENEATKRRAAEIVGVLPEVPGDAVPTLARALADADPLVRAAAASGITAANGKGVTAKTGEAVGAAIRASFPTKAESEVVRLDAPEFALWPALRSCGKHAAKPAADLLGHGNPLVRQLAARVLGDLGPDAKEAAEPLRKALADDFANVALEAGGALVRIGEKADEVDALVRAALASLNPGVAAEAIGAVGRMGPAGATHHAAVLGKLDSPLPDARFAALGFVRTLPPAERVKQLPAIGKALGDMEPLVRGRAAGILEDLGPAAVPAAGAARDALSKEEEPGVQEQLVNALAAMGPGAKAAVGALLPLIADRAAGTAFREKLIATAAALDPASAEVAGAVKHAAASPDVGVRCAAARALGTLDPLPPDAAATLAKMARTDQEVAGRIAALRGLVAAGPRAKAVRADVQSVAEKGMPGADVWAKVALAAIDGDVTKAAPTIRENLSSRNTNARAAAAAALPLVGPTAADVPALTRVLRDPSPAGKAGAAAALARLGPAARDAIPKLVPLITDAESEVRVAAADAAAAVGLPAAAPAVPRLRDALREFPNDPPTVAAARRALARLGAEVEAPRAR</sequence>
<dbReference type="AlphaFoldDB" id="A0A517XL56"/>
<feature type="region of interest" description="Disordered" evidence="1">
    <location>
        <begin position="15"/>
        <end position="40"/>
    </location>
</feature>
<dbReference type="Proteomes" id="UP000319576">
    <property type="component" value="Chromosome"/>
</dbReference>
<dbReference type="GO" id="GO:0016491">
    <property type="term" value="F:oxidoreductase activity"/>
    <property type="evidence" value="ECO:0007669"/>
    <property type="project" value="TreeGrafter"/>
</dbReference>
<gene>
    <name evidence="2" type="ORF">ETAA1_01170</name>
</gene>
<evidence type="ECO:0000256" key="1">
    <source>
        <dbReference type="SAM" id="MobiDB-lite"/>
    </source>
</evidence>
<dbReference type="InterPro" id="IPR016024">
    <property type="entry name" value="ARM-type_fold"/>
</dbReference>
<dbReference type="Gene3D" id="1.25.10.10">
    <property type="entry name" value="Leucine-rich Repeat Variant"/>
    <property type="match status" value="5"/>
</dbReference>
<dbReference type="KEGG" id="uli:ETAA1_01170"/>
<name>A0A517XL56_9BACT</name>
<dbReference type="InterPro" id="IPR011989">
    <property type="entry name" value="ARM-like"/>
</dbReference>
<dbReference type="SUPFAM" id="SSF48371">
    <property type="entry name" value="ARM repeat"/>
    <property type="match status" value="2"/>
</dbReference>
<dbReference type="EMBL" id="CP036273">
    <property type="protein sequence ID" value="QDU18234.1"/>
    <property type="molecule type" value="Genomic_DNA"/>
</dbReference>
<reference evidence="2 3" key="1">
    <citation type="submission" date="2019-02" db="EMBL/GenBank/DDBJ databases">
        <title>Deep-cultivation of Planctomycetes and their phenomic and genomic characterization uncovers novel biology.</title>
        <authorList>
            <person name="Wiegand S."/>
            <person name="Jogler M."/>
            <person name="Boedeker C."/>
            <person name="Pinto D."/>
            <person name="Vollmers J."/>
            <person name="Rivas-Marin E."/>
            <person name="Kohn T."/>
            <person name="Peeters S.H."/>
            <person name="Heuer A."/>
            <person name="Rast P."/>
            <person name="Oberbeckmann S."/>
            <person name="Bunk B."/>
            <person name="Jeske O."/>
            <person name="Meyerdierks A."/>
            <person name="Storesund J.E."/>
            <person name="Kallscheuer N."/>
            <person name="Luecker S."/>
            <person name="Lage O.M."/>
            <person name="Pohl T."/>
            <person name="Merkel B.J."/>
            <person name="Hornburger P."/>
            <person name="Mueller R.-W."/>
            <person name="Bruemmer F."/>
            <person name="Labrenz M."/>
            <person name="Spormann A.M."/>
            <person name="Op den Camp H."/>
            <person name="Overmann J."/>
            <person name="Amann R."/>
            <person name="Jetten M.S.M."/>
            <person name="Mascher T."/>
            <person name="Medema M.H."/>
            <person name="Devos D.P."/>
            <person name="Kaster A.-K."/>
            <person name="Ovreas L."/>
            <person name="Rohde M."/>
            <person name="Galperin M.Y."/>
            <person name="Jogler C."/>
        </authorList>
    </citation>
    <scope>NUCLEOTIDE SEQUENCE [LARGE SCALE GENOMIC DNA]</scope>
    <source>
        <strain evidence="2 3">ETA_A1</strain>
    </source>
</reference>
<dbReference type="InterPro" id="IPR004155">
    <property type="entry name" value="PBS_lyase_HEAT"/>
</dbReference>
<dbReference type="PROSITE" id="PS51257">
    <property type="entry name" value="PROKAR_LIPOPROTEIN"/>
    <property type="match status" value="1"/>
</dbReference>
<dbReference type="Pfam" id="PF13646">
    <property type="entry name" value="HEAT_2"/>
    <property type="match status" value="2"/>
</dbReference>
<evidence type="ECO:0000313" key="3">
    <source>
        <dbReference type="Proteomes" id="UP000319576"/>
    </source>
</evidence>
<dbReference type="PANTHER" id="PTHR12697">
    <property type="entry name" value="PBS LYASE HEAT-LIKE PROTEIN"/>
    <property type="match status" value="1"/>
</dbReference>
<dbReference type="RefSeq" id="WP_145233374.1">
    <property type="nucleotide sequence ID" value="NZ_CP036273.1"/>
</dbReference>